<comment type="caution">
    <text evidence="1">The sequence shown here is derived from an EMBL/GenBank/DDBJ whole genome shotgun (WGS) entry which is preliminary data.</text>
</comment>
<protein>
    <submittedName>
        <fullName evidence="1">Uncharacterized protein</fullName>
    </submittedName>
</protein>
<organism evidence="1 2">
    <name type="scientific">Pseudonocardia adelaidensis</name>
    <dbReference type="NCBI Taxonomy" id="648754"/>
    <lineage>
        <taxon>Bacteria</taxon>
        <taxon>Bacillati</taxon>
        <taxon>Actinomycetota</taxon>
        <taxon>Actinomycetes</taxon>
        <taxon>Pseudonocardiales</taxon>
        <taxon>Pseudonocardiaceae</taxon>
        <taxon>Pseudonocardia</taxon>
    </lineage>
</organism>
<sequence>MIGGGTHVGSGQGRERVNSEPTAIFLGQLHSGHRGKPIFIERKGGHGLSGILSEVHHYGTSEGARTRIVVVWWPDVEIPLDLGSDDTAIVHLPAASS</sequence>
<name>A0ABP9NTT4_9PSEU</name>
<evidence type="ECO:0000313" key="1">
    <source>
        <dbReference type="EMBL" id="GAA5133559.1"/>
    </source>
</evidence>
<gene>
    <name evidence="1" type="ORF">GCM10023320_59910</name>
</gene>
<proteinExistence type="predicted"/>
<keyword evidence="2" id="KW-1185">Reference proteome</keyword>
<reference evidence="2" key="1">
    <citation type="journal article" date="2019" name="Int. J. Syst. Evol. Microbiol.">
        <title>The Global Catalogue of Microorganisms (GCM) 10K type strain sequencing project: providing services to taxonomists for standard genome sequencing and annotation.</title>
        <authorList>
            <consortium name="The Broad Institute Genomics Platform"/>
            <consortium name="The Broad Institute Genome Sequencing Center for Infectious Disease"/>
            <person name="Wu L."/>
            <person name="Ma J."/>
        </authorList>
    </citation>
    <scope>NUCLEOTIDE SEQUENCE [LARGE SCALE GENOMIC DNA]</scope>
    <source>
        <strain evidence="2">JCM 18302</strain>
    </source>
</reference>
<accession>A0ABP9NTT4</accession>
<dbReference type="EMBL" id="BAABJO010000027">
    <property type="protein sequence ID" value="GAA5133559.1"/>
    <property type="molecule type" value="Genomic_DNA"/>
</dbReference>
<dbReference type="Proteomes" id="UP001500804">
    <property type="component" value="Unassembled WGS sequence"/>
</dbReference>
<evidence type="ECO:0000313" key="2">
    <source>
        <dbReference type="Proteomes" id="UP001500804"/>
    </source>
</evidence>